<dbReference type="InterPro" id="IPR011006">
    <property type="entry name" value="CheY-like_superfamily"/>
</dbReference>
<dbReference type="SMART" id="SM00331">
    <property type="entry name" value="PP2C_SIG"/>
    <property type="match status" value="1"/>
</dbReference>
<feature type="modified residue" description="4-aspartylphosphate" evidence="2">
    <location>
        <position position="49"/>
    </location>
</feature>
<dbReference type="SMART" id="SM00448">
    <property type="entry name" value="REC"/>
    <property type="match status" value="1"/>
</dbReference>
<dbReference type="Pfam" id="PF07228">
    <property type="entry name" value="SpoIIE"/>
    <property type="match status" value="1"/>
</dbReference>
<evidence type="ECO:0000256" key="1">
    <source>
        <dbReference type="ARBA" id="ARBA00022801"/>
    </source>
</evidence>
<dbReference type="PROSITE" id="PS50110">
    <property type="entry name" value="RESPONSE_REGULATORY"/>
    <property type="match status" value="1"/>
</dbReference>
<feature type="domain" description="Response regulatory" evidence="4">
    <location>
        <begin position="1"/>
        <end position="116"/>
    </location>
</feature>
<dbReference type="PANTHER" id="PTHR43156:SF2">
    <property type="entry name" value="STAGE II SPORULATION PROTEIN E"/>
    <property type="match status" value="1"/>
</dbReference>
<dbReference type="PANTHER" id="PTHR43156">
    <property type="entry name" value="STAGE II SPORULATION PROTEIN E-RELATED"/>
    <property type="match status" value="1"/>
</dbReference>
<keyword evidence="3" id="KW-0175">Coiled coil</keyword>
<reference evidence="5 6" key="1">
    <citation type="submission" date="2018-05" db="EMBL/GenBank/DDBJ databases">
        <title>Pararhodobacter marina sp. nov., isolated from deep-sea water of the Indian Ocean.</title>
        <authorList>
            <person name="Lai Q.Sr."/>
            <person name="Liu X."/>
            <person name="Shao Z."/>
        </authorList>
    </citation>
    <scope>NUCLEOTIDE SEQUENCE [LARGE SCALE GENOMIC DNA]</scope>
    <source>
        <strain evidence="5 6">CIC4N-9</strain>
    </source>
</reference>
<dbReference type="OrthoDB" id="9811749at2"/>
<sequence length="401" mass="43207">MLIVDDSRAQRLVLEAGLRDQDLTIFHASSGAEALDLCAQVDIDLVLSDWMMPGMTGIEFCRALRAMPSDRYVYFILLTSKSDKGAVAEGLDVGADDFLTKPPAADELRARINAGDRVLAMERALRGNNALLTEALDRLRAVHDSLNRDLNEARALQQSLLRDSEHVYDEGRINLLLRSSGHVGGDMVGFFDISPGVTGLYAFDVSGHGVASALLTARLSGSLSSNQPGQNIAIVATPHGPIGRPPAQVAVVLNRMLLTQIDTERYLTLAYAEIDRANGRVRLVQAGHPHPLILHEDGSFTALGDGGLPIGLLDSAHWSGIETTLRPGERLLLVSDGVTECPDPQGIELGQAGLERILRGLAGLQGADLLTALIWELGRWHGNDDFPDDISLALFDYGFGL</sequence>
<dbReference type="InterPro" id="IPR052016">
    <property type="entry name" value="Bact_Sigma-Reg"/>
</dbReference>
<dbReference type="Gene3D" id="3.40.50.2300">
    <property type="match status" value="1"/>
</dbReference>
<dbReference type="InterPro" id="IPR001789">
    <property type="entry name" value="Sig_transdc_resp-reg_receiver"/>
</dbReference>
<feature type="coiled-coil region" evidence="3">
    <location>
        <begin position="129"/>
        <end position="163"/>
    </location>
</feature>
<dbReference type="GO" id="GO:0016791">
    <property type="term" value="F:phosphatase activity"/>
    <property type="evidence" value="ECO:0007669"/>
    <property type="project" value="TreeGrafter"/>
</dbReference>
<organism evidence="5 6">
    <name type="scientific">Pararhodobacter marinus</name>
    <dbReference type="NCBI Taxonomy" id="2184063"/>
    <lineage>
        <taxon>Bacteria</taxon>
        <taxon>Pseudomonadati</taxon>
        <taxon>Pseudomonadota</taxon>
        <taxon>Alphaproteobacteria</taxon>
        <taxon>Rhodobacterales</taxon>
        <taxon>Paracoccaceae</taxon>
        <taxon>Pararhodobacter</taxon>
    </lineage>
</organism>
<dbReference type="GO" id="GO:0000160">
    <property type="term" value="P:phosphorelay signal transduction system"/>
    <property type="evidence" value="ECO:0007669"/>
    <property type="project" value="InterPro"/>
</dbReference>
<evidence type="ECO:0000256" key="3">
    <source>
        <dbReference type="SAM" id="Coils"/>
    </source>
</evidence>
<keyword evidence="6" id="KW-1185">Reference proteome</keyword>
<evidence type="ECO:0000256" key="2">
    <source>
        <dbReference type="PROSITE-ProRule" id="PRU00169"/>
    </source>
</evidence>
<dbReference type="Proteomes" id="UP000244940">
    <property type="component" value="Unassembled WGS sequence"/>
</dbReference>
<dbReference type="SUPFAM" id="SSF52172">
    <property type="entry name" value="CheY-like"/>
    <property type="match status" value="1"/>
</dbReference>
<proteinExistence type="predicted"/>
<evidence type="ECO:0000313" key="6">
    <source>
        <dbReference type="Proteomes" id="UP000244940"/>
    </source>
</evidence>
<dbReference type="EMBL" id="QEYD01000001">
    <property type="protein sequence ID" value="PWE31765.1"/>
    <property type="molecule type" value="Genomic_DNA"/>
</dbReference>
<keyword evidence="1" id="KW-0378">Hydrolase</keyword>
<accession>A0A2U2CIP4</accession>
<protein>
    <submittedName>
        <fullName evidence="5">Fused response regulator/phosphatase</fullName>
    </submittedName>
</protein>
<gene>
    <name evidence="5" type="ORF">C4N9_01820</name>
</gene>
<dbReference type="AlphaFoldDB" id="A0A2U2CIP4"/>
<evidence type="ECO:0000259" key="4">
    <source>
        <dbReference type="PROSITE" id="PS50110"/>
    </source>
</evidence>
<dbReference type="InterPro" id="IPR001932">
    <property type="entry name" value="PPM-type_phosphatase-like_dom"/>
</dbReference>
<comment type="caution">
    <text evidence="5">The sequence shown here is derived from an EMBL/GenBank/DDBJ whole genome shotgun (WGS) entry which is preliminary data.</text>
</comment>
<keyword evidence="2" id="KW-0597">Phosphoprotein</keyword>
<dbReference type="Gene3D" id="3.60.40.10">
    <property type="entry name" value="PPM-type phosphatase domain"/>
    <property type="match status" value="1"/>
</dbReference>
<dbReference type="InterPro" id="IPR036457">
    <property type="entry name" value="PPM-type-like_dom_sf"/>
</dbReference>
<name>A0A2U2CIP4_9RHOB</name>
<dbReference type="Pfam" id="PF00072">
    <property type="entry name" value="Response_reg"/>
    <property type="match status" value="1"/>
</dbReference>
<dbReference type="GeneID" id="94363616"/>
<dbReference type="RefSeq" id="WP_109531566.1">
    <property type="nucleotide sequence ID" value="NZ_QEYD01000001.1"/>
</dbReference>
<evidence type="ECO:0000313" key="5">
    <source>
        <dbReference type="EMBL" id="PWE31765.1"/>
    </source>
</evidence>